<dbReference type="EMBL" id="CP128400">
    <property type="protein sequence ID" value="WJW68333.1"/>
    <property type="molecule type" value="Genomic_DNA"/>
</dbReference>
<dbReference type="PANTHER" id="PTHR43245">
    <property type="entry name" value="BIFUNCTIONAL POLYMYXIN RESISTANCE PROTEIN ARNA"/>
    <property type="match status" value="1"/>
</dbReference>
<evidence type="ECO:0000259" key="1">
    <source>
        <dbReference type="Pfam" id="PF01370"/>
    </source>
</evidence>
<dbReference type="Gene3D" id="3.40.50.720">
    <property type="entry name" value="NAD(P)-binding Rossmann-like Domain"/>
    <property type="match status" value="1"/>
</dbReference>
<evidence type="ECO:0000313" key="5">
    <source>
        <dbReference type="Proteomes" id="UP001431572"/>
    </source>
</evidence>
<dbReference type="InterPro" id="IPR001509">
    <property type="entry name" value="Epimerase_deHydtase"/>
</dbReference>
<dbReference type="SUPFAM" id="SSF51735">
    <property type="entry name" value="NAD(P)-binding Rossmann-fold domains"/>
    <property type="match status" value="1"/>
</dbReference>
<evidence type="ECO:0000313" key="4">
    <source>
        <dbReference type="Proteomes" id="UP000521676"/>
    </source>
</evidence>
<keyword evidence="5" id="KW-1185">Reference proteome</keyword>
<protein>
    <submittedName>
        <fullName evidence="2">NAD(P)-dependent oxidoreductase</fullName>
    </submittedName>
</protein>
<evidence type="ECO:0000313" key="3">
    <source>
        <dbReference type="EMBL" id="WJW68333.1"/>
    </source>
</evidence>
<sequence length="333" mass="38075">MKTIAITGVTGFIGSKLAEYFAERGYRLIGFGRREPLKPALLERYIHWDITEGALQLDEEVDVVLHCAGNVSDWDTHEVMYRVNVEGTRNVLETFKKARQFVYVSTASVYDLHHNSSWLTEDAPYPQQYLNAYATTKMEAEMAIKQYGRTNAVIVRPHIVYGPGDTSILPRLLEARRFGRFLVVGDGSNLLSITYIENFCRAIDLIIQRDFEFEIFNLADAYTGTVNEILAAFKQSLNFNEKMLHIDKRLALLGGTVLEKLFRLLRRKQPPLITPFVVAQMASGYRLDISKACAMLGYCPEYDFYRGFEELKKWLDNSNSADIRPLAENSRVN</sequence>
<evidence type="ECO:0000313" key="2">
    <source>
        <dbReference type="EMBL" id="NWJ48399.1"/>
    </source>
</evidence>
<dbReference type="Pfam" id="PF01370">
    <property type="entry name" value="Epimerase"/>
    <property type="match status" value="1"/>
</dbReference>
<dbReference type="InterPro" id="IPR050177">
    <property type="entry name" value="Lipid_A_modif_metabolic_enz"/>
</dbReference>
<dbReference type="EMBL" id="JACATZ010000003">
    <property type="protein sequence ID" value="NWJ48399.1"/>
    <property type="molecule type" value="Genomic_DNA"/>
</dbReference>
<gene>
    <name evidence="2" type="ORF">HXX08_21290</name>
    <name evidence="3" type="ORF">OZ401_003942</name>
</gene>
<dbReference type="PANTHER" id="PTHR43245:SF51">
    <property type="entry name" value="SHORT CHAIN DEHYDROGENASE_REDUCTASE FAMILY 42E, MEMBER 2"/>
    <property type="match status" value="1"/>
</dbReference>
<accession>A0A8T7M8G0</accession>
<dbReference type="RefSeq" id="WP_341470238.1">
    <property type="nucleotide sequence ID" value="NZ_CP128400.1"/>
</dbReference>
<dbReference type="CDD" id="cd08946">
    <property type="entry name" value="SDR_e"/>
    <property type="match status" value="1"/>
</dbReference>
<reference evidence="3" key="2">
    <citation type="journal article" date="2024" name="Nature">
        <title>Anoxygenic phototroph of the Chloroflexota uses a type I reaction centre.</title>
        <authorList>
            <person name="Tsuji J.M."/>
            <person name="Shaw N.A."/>
            <person name="Nagashima S."/>
            <person name="Venkiteswaran J.J."/>
            <person name="Schiff S.L."/>
            <person name="Watanabe T."/>
            <person name="Fukui M."/>
            <person name="Hanada S."/>
            <person name="Tank M."/>
            <person name="Neufeld J.D."/>
        </authorList>
    </citation>
    <scope>NUCLEOTIDE SEQUENCE</scope>
    <source>
        <strain evidence="3">L227-S17</strain>
    </source>
</reference>
<name>A0A8T7M8G0_9CHLR</name>
<feature type="domain" description="NAD-dependent epimerase/dehydratase" evidence="1">
    <location>
        <begin position="4"/>
        <end position="219"/>
    </location>
</feature>
<reference evidence="2 4" key="1">
    <citation type="submission" date="2020-06" db="EMBL/GenBank/DDBJ databases">
        <title>Anoxygenic phototrophic Chloroflexota member uses a Type I reaction center.</title>
        <authorList>
            <person name="Tsuji J.M."/>
            <person name="Shaw N.A."/>
            <person name="Nagashima S."/>
            <person name="Venkiteswaran J."/>
            <person name="Schiff S.L."/>
            <person name="Hanada S."/>
            <person name="Tank M."/>
            <person name="Neufeld J.D."/>
        </authorList>
    </citation>
    <scope>NUCLEOTIDE SEQUENCE [LARGE SCALE GENOMIC DNA]</scope>
    <source>
        <strain evidence="2">L227-S17</strain>
    </source>
</reference>
<organism evidence="2 4">
    <name type="scientific">Candidatus Chlorohelix allophototropha</name>
    <dbReference type="NCBI Taxonomy" id="3003348"/>
    <lineage>
        <taxon>Bacteria</taxon>
        <taxon>Bacillati</taxon>
        <taxon>Chloroflexota</taxon>
        <taxon>Chloroflexia</taxon>
        <taxon>Candidatus Chloroheliales</taxon>
        <taxon>Candidatus Chloroheliaceae</taxon>
        <taxon>Candidatus Chlorohelix</taxon>
    </lineage>
</organism>
<dbReference type="InterPro" id="IPR036291">
    <property type="entry name" value="NAD(P)-bd_dom_sf"/>
</dbReference>
<dbReference type="Proteomes" id="UP000521676">
    <property type="component" value="Unassembled WGS sequence"/>
</dbReference>
<proteinExistence type="predicted"/>
<dbReference type="Proteomes" id="UP001431572">
    <property type="component" value="Chromosome 2"/>
</dbReference>
<dbReference type="AlphaFoldDB" id="A0A8T7M8G0"/>